<feature type="compositionally biased region" description="Basic and acidic residues" evidence="2">
    <location>
        <begin position="1337"/>
        <end position="1351"/>
    </location>
</feature>
<dbReference type="PANTHER" id="PTHR12353">
    <property type="entry name" value="DISKS LARGE-ASSOCIATED PROTEIN DAP SAP90/PSD-95-ASSOCIATED PROTEIN"/>
    <property type="match status" value="1"/>
</dbReference>
<feature type="compositionally biased region" description="Basic and acidic residues" evidence="2">
    <location>
        <begin position="1368"/>
        <end position="1400"/>
    </location>
</feature>
<feature type="region of interest" description="Disordered" evidence="2">
    <location>
        <begin position="933"/>
        <end position="967"/>
    </location>
</feature>
<feature type="compositionally biased region" description="Polar residues" evidence="2">
    <location>
        <begin position="952"/>
        <end position="962"/>
    </location>
</feature>
<dbReference type="PANTHER" id="PTHR12353:SF31">
    <property type="entry name" value="LD44824P"/>
    <property type="match status" value="1"/>
</dbReference>
<evidence type="ECO:0000313" key="3">
    <source>
        <dbReference type="EMBL" id="CAD7571102.1"/>
    </source>
</evidence>
<evidence type="ECO:0000256" key="1">
    <source>
        <dbReference type="ARBA" id="ARBA00008839"/>
    </source>
</evidence>
<feature type="compositionally biased region" description="Low complexity" evidence="2">
    <location>
        <begin position="934"/>
        <end position="951"/>
    </location>
</feature>
<feature type="compositionally biased region" description="Polar residues" evidence="2">
    <location>
        <begin position="883"/>
        <end position="896"/>
    </location>
</feature>
<reference evidence="3" key="1">
    <citation type="submission" date="2020-11" db="EMBL/GenBank/DDBJ databases">
        <authorList>
            <person name="Tran Van P."/>
        </authorList>
    </citation>
    <scope>NUCLEOTIDE SEQUENCE</scope>
</reference>
<comment type="similarity">
    <text evidence="1">Belongs to the SAPAP family.</text>
</comment>
<dbReference type="GO" id="GO:0060090">
    <property type="term" value="F:molecular adaptor activity"/>
    <property type="evidence" value="ECO:0007669"/>
    <property type="project" value="TreeGrafter"/>
</dbReference>
<feature type="region of interest" description="Disordered" evidence="2">
    <location>
        <begin position="860"/>
        <end position="912"/>
    </location>
</feature>
<proteinExistence type="inferred from homology"/>
<feature type="region of interest" description="Disordered" evidence="2">
    <location>
        <begin position="1015"/>
        <end position="1038"/>
    </location>
</feature>
<feature type="region of interest" description="Disordered" evidence="2">
    <location>
        <begin position="243"/>
        <end position="264"/>
    </location>
</feature>
<dbReference type="GO" id="GO:0023052">
    <property type="term" value="P:signaling"/>
    <property type="evidence" value="ECO:0007669"/>
    <property type="project" value="InterPro"/>
</dbReference>
<dbReference type="GO" id="GO:0099572">
    <property type="term" value="C:postsynaptic specialization"/>
    <property type="evidence" value="ECO:0007669"/>
    <property type="project" value="TreeGrafter"/>
</dbReference>
<dbReference type="GO" id="GO:0098978">
    <property type="term" value="C:glutamatergic synapse"/>
    <property type="evidence" value="ECO:0007669"/>
    <property type="project" value="TreeGrafter"/>
</dbReference>
<name>A0A7R9J2X8_TIMCA</name>
<feature type="region of interest" description="Disordered" evidence="2">
    <location>
        <begin position="578"/>
        <end position="602"/>
    </location>
</feature>
<dbReference type="EMBL" id="OE180340">
    <property type="protein sequence ID" value="CAD7571102.1"/>
    <property type="molecule type" value="Genomic_DNA"/>
</dbReference>
<protein>
    <submittedName>
        <fullName evidence="3">(California timema) hypothetical protein</fullName>
    </submittedName>
</protein>
<gene>
    <name evidence="3" type="ORF">TCMB3V08_LOCUS3787</name>
</gene>
<dbReference type="InterPro" id="IPR005026">
    <property type="entry name" value="SAPAP"/>
</dbReference>
<sequence>MSKTPRPKIEILRLPSNERAKLLPLLEGGIQMQAEYKHHRSGDYASYSSLEEATNKRVFRYQRHNAPKRKPHLRDCAPLATKSCDNIFARHRVCEVGVAESDNPFTWRDTTRSEEHLYHTSTQMQPQASPHSTKSRLSALLKKLSPRPRRLNSKTPATPSTFPWVMVEFSNKEVKKDELDVKHSTRCNSEDSSVSDKSFALTVSANKLRKEQALAKKNENSRKQQQPLHHLLRSLITPPRILIASPSPETSREKPPPVHSTEIRTSISPSSAVELNMTSTLANYATEAEESGLVAKAFNYFIAVALREGKKKVGAEIVQVAVQETGHTEQERHISGSSKDGVQQHAIRDNLVKDGMGDDPMSTPNLGGFTKMNEPCDMCRCCLVLTRPRLMIVLVRAIAGQGGDPVVKVASPLRPHSLHIHPSQPVGLGSSLCVTPHHRMASYESIGSCSLDADATASDASEMSVSRSSKHLSLRAMWRYLAGSWYHSLSQLLDYLLHPCLLFLPDWSLSTEKHCPKLHECVDGVSVSERTLHSLPLSTKTPEVEAINLCSLPCNVSSGGASTPEYVKRTAQLFETSSSESRLTSKKSSPKHGDCTRVNGETEKTDDIPSLVVVNGGEELLNGGESLGKKPSYLGLACSISGYSGITTYDSKLREGFRSRDHSPGRIGLVRSREVSPLRIGFDKTDNISAPELCYKSNCGNYLELPLRSSTLVNEKHSSISLGFVEKIGDRLASDLSMDRGGGYVNGGNKSYVISAEQLHPISKENTKKMSGISEKVGLANGSNFSNGLKDVKPLDFTEENQRHINNKTVTESCDTIAHESLSNTVSSIKESSRSFMSSMLSSNSYSTTCYESTLLNSKDRVGAKKPSKPSPAAKDQERYGSIPSSTKCSPDSPKTGSKDSLGAPMSSPLKRSPGAVRVVEFTSHAKSYIQTVSSHSTFSSSNSESMPSVSLLNHTGNKLGTSQQSSSSETLLNSVWSTNGGVNKSFIQQRVERLYGPGALAQGFFRRTKVHLKDEEDKMDSSEPPTAIRGSGSSPALPVLRHLRPEFRAQLSLSTIAKRQQLDTKSQEPQAEDVPLQTAKPSHEIPELQQQVSVESLPDLQPAAPEVVLPIDQTQVSITQPEPVSCSENILPLSLQEKDGHFYLKVSFKDIKQEGADCWTKMANKKQVSMASEQTHAAAEEIVTLTSSSVSTLCAKLTRRDDVWCVDSGATTHMCRDKNSFLELTPTISQKLLKQEIDKLNDLVASIEPDLAHEESLPEEALGKLRSASGQARLLVRQKLQQFEGLCQKNITRSQDEQFPTTSEDLAGFWDMVMLQVDHVYAMFEELNRLRSNNWQEDKAPPKDLTDGSAKRSVKRTNLKSPATSAETRKANEVARKVREDARRKLMEQRRKAMRDKTATDSVEIFVPHENGK</sequence>
<dbReference type="Pfam" id="PF03359">
    <property type="entry name" value="GKAP"/>
    <property type="match status" value="1"/>
</dbReference>
<feature type="region of interest" description="Disordered" evidence="2">
    <location>
        <begin position="1336"/>
        <end position="1414"/>
    </location>
</feature>
<accession>A0A7R9J2X8</accession>
<feature type="compositionally biased region" description="Basic and acidic residues" evidence="2">
    <location>
        <begin position="591"/>
        <end position="602"/>
    </location>
</feature>
<evidence type="ECO:0000256" key="2">
    <source>
        <dbReference type="SAM" id="MobiDB-lite"/>
    </source>
</evidence>
<organism evidence="3">
    <name type="scientific">Timema californicum</name>
    <name type="common">California timema</name>
    <name type="synonym">Walking stick</name>
    <dbReference type="NCBI Taxonomy" id="61474"/>
    <lineage>
        <taxon>Eukaryota</taxon>
        <taxon>Metazoa</taxon>
        <taxon>Ecdysozoa</taxon>
        <taxon>Arthropoda</taxon>
        <taxon>Hexapoda</taxon>
        <taxon>Insecta</taxon>
        <taxon>Pterygota</taxon>
        <taxon>Neoptera</taxon>
        <taxon>Polyneoptera</taxon>
        <taxon>Phasmatodea</taxon>
        <taxon>Timematodea</taxon>
        <taxon>Timematoidea</taxon>
        <taxon>Timematidae</taxon>
        <taxon>Timema</taxon>
    </lineage>
</organism>
<feature type="region of interest" description="Disordered" evidence="2">
    <location>
        <begin position="1060"/>
        <end position="1084"/>
    </location>
</feature>